<proteinExistence type="predicted"/>
<organism evidence="1 2">
    <name type="scientific">Pseudomonas phage pf16</name>
    <dbReference type="NCBI Taxonomy" id="1815630"/>
    <lineage>
        <taxon>Viruses</taxon>
        <taxon>Duplodnaviria</taxon>
        <taxon>Heunggongvirae</taxon>
        <taxon>Uroviricota</taxon>
        <taxon>Caudoviricetes</taxon>
        <taxon>Chakrabartyvirus</taxon>
        <taxon>Chakrabartyvirus pf16</taxon>
    </lineage>
</organism>
<name>A0A1S5R3X1_9CAUD</name>
<evidence type="ECO:0000313" key="2">
    <source>
        <dbReference type="Proteomes" id="UP000225821"/>
    </source>
</evidence>
<dbReference type="OrthoDB" id="11621at10239"/>
<evidence type="ECO:0000313" key="1">
    <source>
        <dbReference type="EMBL" id="AND75026.1"/>
    </source>
</evidence>
<accession>A0A1S5R3X1</accession>
<dbReference type="Proteomes" id="UP000225821">
    <property type="component" value="Segment"/>
</dbReference>
<dbReference type="EMBL" id="KU873925">
    <property type="protein sequence ID" value="AND75026.1"/>
    <property type="molecule type" value="Genomic_DNA"/>
</dbReference>
<keyword evidence="2" id="KW-1185">Reference proteome</keyword>
<protein>
    <recommendedName>
        <fullName evidence="3">ParB/Sulfiredoxin domain-containing protein</fullName>
    </recommendedName>
</protein>
<reference evidence="1 2" key="1">
    <citation type="submission" date="2016-03" db="EMBL/GenBank/DDBJ databases">
        <title>Characterisation of pf16 and phiPMW: Two novel phages infecting Pseudomonas putida PpG1.</title>
        <authorList>
            <person name="Magill D.J."/>
            <person name="Krylov V.N."/>
            <person name="Shaburova O.V."/>
            <person name="Allen C.C.R."/>
            <person name="McGrath J.W."/>
            <person name="Quinn J.P."/>
            <person name="Kulakov L.A."/>
        </authorList>
    </citation>
    <scope>NUCLEOTIDE SEQUENCE [LARGE SCALE GENOMIC DNA]</scope>
</reference>
<gene>
    <name evidence="1" type="ORF">pf16_103</name>
</gene>
<evidence type="ECO:0008006" key="3">
    <source>
        <dbReference type="Google" id="ProtNLM"/>
    </source>
</evidence>
<sequence length="124" mass="13780">MIQSFSQYVARHSAFNIARSEMPQIADQEAFVQYLEFVGIPVEKVDSPLKTLAPTQVNFDQAKVDAIKAPYGTIIVSDVGHILDGHHRYFAALADPETSTISTYLCAAPINQLLKHAKDFLEDE</sequence>